<comment type="caution">
    <text evidence="1">The sequence shown here is derived from an EMBL/GenBank/DDBJ whole genome shotgun (WGS) entry which is preliminary data.</text>
</comment>
<accession>A0ACA9NIM0</accession>
<protein>
    <submittedName>
        <fullName evidence="1">178_t:CDS:1</fullName>
    </submittedName>
</protein>
<sequence length="133" mass="14562">MAANNSEAALPCEGYLRGQSSAAVANKPDLSIAFRGPRALKAKLSHLYLREISYSSWKSSLPSSLDMLSARRPLRDLNTPSKVEQPPGPDKKTGKPRKAVASSSRNKSRPPQIKAKRRPISTMIPKYSSNSQE</sequence>
<feature type="non-terminal residue" evidence="1">
    <location>
        <position position="133"/>
    </location>
</feature>
<proteinExistence type="predicted"/>
<evidence type="ECO:0000313" key="1">
    <source>
        <dbReference type="EMBL" id="CAG8653845.1"/>
    </source>
</evidence>
<reference evidence="1" key="1">
    <citation type="submission" date="2021-06" db="EMBL/GenBank/DDBJ databases">
        <authorList>
            <person name="Kallberg Y."/>
            <person name="Tangrot J."/>
            <person name="Rosling A."/>
        </authorList>
    </citation>
    <scope>NUCLEOTIDE SEQUENCE</scope>
    <source>
        <strain evidence="1">CL356</strain>
    </source>
</reference>
<gene>
    <name evidence="1" type="ORF">ACOLOM_LOCUS8339</name>
</gene>
<evidence type="ECO:0000313" key="2">
    <source>
        <dbReference type="Proteomes" id="UP000789525"/>
    </source>
</evidence>
<organism evidence="1 2">
    <name type="scientific">Acaulospora colombiana</name>
    <dbReference type="NCBI Taxonomy" id="27376"/>
    <lineage>
        <taxon>Eukaryota</taxon>
        <taxon>Fungi</taxon>
        <taxon>Fungi incertae sedis</taxon>
        <taxon>Mucoromycota</taxon>
        <taxon>Glomeromycotina</taxon>
        <taxon>Glomeromycetes</taxon>
        <taxon>Diversisporales</taxon>
        <taxon>Acaulosporaceae</taxon>
        <taxon>Acaulospora</taxon>
    </lineage>
</organism>
<keyword evidence="2" id="KW-1185">Reference proteome</keyword>
<dbReference type="EMBL" id="CAJVPT010021217">
    <property type="protein sequence ID" value="CAG8653845.1"/>
    <property type="molecule type" value="Genomic_DNA"/>
</dbReference>
<dbReference type="Proteomes" id="UP000789525">
    <property type="component" value="Unassembled WGS sequence"/>
</dbReference>
<name>A0ACA9NIM0_9GLOM</name>